<evidence type="ECO:0000256" key="2">
    <source>
        <dbReference type="ARBA" id="ARBA00004377"/>
    </source>
</evidence>
<dbReference type="InterPro" id="IPR007078">
    <property type="entry name" value="Haem_export_protD_CcmD"/>
</dbReference>
<evidence type="ECO:0000256" key="7">
    <source>
        <dbReference type="ARBA" id="ARBA00022519"/>
    </source>
</evidence>
<evidence type="ECO:0000256" key="8">
    <source>
        <dbReference type="ARBA" id="ARBA00022692"/>
    </source>
</evidence>
<keyword evidence="10 12" id="KW-1133">Transmembrane helix</keyword>
<proteinExistence type="inferred from homology"/>
<dbReference type="PANTHER" id="PTHR37531">
    <property type="entry name" value="HEME EXPORTER PROTEIN D"/>
    <property type="match status" value="1"/>
</dbReference>
<evidence type="ECO:0000256" key="6">
    <source>
        <dbReference type="ARBA" id="ARBA00022475"/>
    </source>
</evidence>
<dbReference type="PANTHER" id="PTHR37531:SF1">
    <property type="entry name" value="HEME EXPORTER PROTEIN D"/>
    <property type="match status" value="1"/>
</dbReference>
<sequence length="58" mass="6363">MIWNSASDFFAMGGYGLYVWGSYAVTAAWMLLEPALAAQRHRAALRAAAELNEEGEQV</sequence>
<keyword evidence="7 12" id="KW-0997">Cell inner membrane</keyword>
<evidence type="ECO:0000256" key="10">
    <source>
        <dbReference type="ARBA" id="ARBA00022989"/>
    </source>
</evidence>
<dbReference type="AlphaFoldDB" id="A0A3E1R7M1"/>
<keyword evidence="14" id="KW-1185">Reference proteome</keyword>
<dbReference type="Pfam" id="PF04995">
    <property type="entry name" value="CcmD"/>
    <property type="match status" value="1"/>
</dbReference>
<dbReference type="GO" id="GO:0017004">
    <property type="term" value="P:cytochrome complex assembly"/>
    <property type="evidence" value="ECO:0007669"/>
    <property type="project" value="UniProtKB-KW"/>
</dbReference>
<evidence type="ECO:0000256" key="9">
    <source>
        <dbReference type="ARBA" id="ARBA00022748"/>
    </source>
</evidence>
<reference evidence="13 14" key="1">
    <citation type="submission" date="2018-05" db="EMBL/GenBank/DDBJ databases">
        <title>Rhodoferax soyangensis sp.nov., isolated from an oligotrophic freshwater lake.</title>
        <authorList>
            <person name="Park M."/>
        </authorList>
    </citation>
    <scope>NUCLEOTIDE SEQUENCE [LARGE SCALE GENOMIC DNA]</scope>
    <source>
        <strain evidence="13 14">IMCC26218</strain>
    </source>
</reference>
<feature type="transmembrane region" description="Helical" evidence="12">
    <location>
        <begin position="12"/>
        <end position="32"/>
    </location>
</feature>
<keyword evidence="11 12" id="KW-0472">Membrane</keyword>
<evidence type="ECO:0000256" key="1">
    <source>
        <dbReference type="ARBA" id="ARBA00002442"/>
    </source>
</evidence>
<accession>A0A3E1R7M1</accession>
<evidence type="ECO:0000256" key="11">
    <source>
        <dbReference type="ARBA" id="ARBA00023136"/>
    </source>
</evidence>
<dbReference type="Proteomes" id="UP000260665">
    <property type="component" value="Unassembled WGS sequence"/>
</dbReference>
<dbReference type="RefSeq" id="WP_117179686.1">
    <property type="nucleotide sequence ID" value="NZ_QFZK01000017.1"/>
</dbReference>
<comment type="subcellular location">
    <subcellularLocation>
        <location evidence="2 12">Cell inner membrane</location>
        <topology evidence="2 12">Single-pass membrane protein</topology>
    </subcellularLocation>
</comment>
<keyword evidence="9 12" id="KW-0201">Cytochrome c-type biogenesis</keyword>
<comment type="function">
    <text evidence="1 12">Required for the export of heme to the periplasm for the biogenesis of c-type cytochromes.</text>
</comment>
<evidence type="ECO:0000256" key="12">
    <source>
        <dbReference type="RuleBase" id="RU363101"/>
    </source>
</evidence>
<evidence type="ECO:0000256" key="3">
    <source>
        <dbReference type="ARBA" id="ARBA00008741"/>
    </source>
</evidence>
<protein>
    <recommendedName>
        <fullName evidence="4 12">Heme exporter protein D</fullName>
    </recommendedName>
</protein>
<dbReference type="GO" id="GO:0005886">
    <property type="term" value="C:plasma membrane"/>
    <property type="evidence" value="ECO:0007669"/>
    <property type="project" value="UniProtKB-SubCell"/>
</dbReference>
<dbReference type="NCBIfam" id="TIGR03141">
    <property type="entry name" value="cytochro_ccmD"/>
    <property type="match status" value="1"/>
</dbReference>
<dbReference type="OrthoDB" id="9815607at2"/>
<keyword evidence="5 12" id="KW-0813">Transport</keyword>
<evidence type="ECO:0000256" key="5">
    <source>
        <dbReference type="ARBA" id="ARBA00022448"/>
    </source>
</evidence>
<gene>
    <name evidence="13" type="primary">ccmD</name>
    <name evidence="13" type="ORF">DIC66_18605</name>
</gene>
<dbReference type="GO" id="GO:0015886">
    <property type="term" value="P:heme transport"/>
    <property type="evidence" value="ECO:0007669"/>
    <property type="project" value="InterPro"/>
</dbReference>
<dbReference type="EMBL" id="QFZK01000017">
    <property type="protein sequence ID" value="RFO95375.1"/>
    <property type="molecule type" value="Genomic_DNA"/>
</dbReference>
<evidence type="ECO:0000313" key="13">
    <source>
        <dbReference type="EMBL" id="RFO95375.1"/>
    </source>
</evidence>
<comment type="similarity">
    <text evidence="3 12">Belongs to the CcmD/CycX/HelD family.</text>
</comment>
<comment type="caution">
    <text evidence="13">The sequence shown here is derived from an EMBL/GenBank/DDBJ whole genome shotgun (WGS) entry which is preliminary data.</text>
</comment>
<evidence type="ECO:0000313" key="14">
    <source>
        <dbReference type="Proteomes" id="UP000260665"/>
    </source>
</evidence>
<evidence type="ECO:0000256" key="4">
    <source>
        <dbReference type="ARBA" id="ARBA00016461"/>
    </source>
</evidence>
<keyword evidence="6 12" id="KW-1003">Cell membrane</keyword>
<dbReference type="GO" id="GO:1903607">
    <property type="term" value="P:cytochrome c biosynthetic process"/>
    <property type="evidence" value="ECO:0007669"/>
    <property type="project" value="TreeGrafter"/>
</dbReference>
<dbReference type="InterPro" id="IPR052075">
    <property type="entry name" value="Heme_exporter_D"/>
</dbReference>
<organism evidence="13 14">
    <name type="scientific">Rhodoferax lacus</name>
    <dbReference type="NCBI Taxonomy" id="2184758"/>
    <lineage>
        <taxon>Bacteria</taxon>
        <taxon>Pseudomonadati</taxon>
        <taxon>Pseudomonadota</taxon>
        <taxon>Betaproteobacteria</taxon>
        <taxon>Burkholderiales</taxon>
        <taxon>Comamonadaceae</taxon>
        <taxon>Rhodoferax</taxon>
    </lineage>
</organism>
<keyword evidence="8 12" id="KW-0812">Transmembrane</keyword>
<name>A0A3E1R7M1_9BURK</name>